<comment type="caution">
    <text evidence="1">The sequence shown here is derived from an EMBL/GenBank/DDBJ whole genome shotgun (WGS) entry which is preliminary data.</text>
</comment>
<evidence type="ECO:0000313" key="1">
    <source>
        <dbReference type="EMBL" id="KAG1783663.1"/>
    </source>
</evidence>
<sequence>MRSHATLRALALSSLPVQYHTLGITLIQTCMSGGTFLSSNLLGTTFHTCYPEVYLAHTFQLLFTKYNIPHSHRKQGKHHYHFILKGNTYQMKWHQENPANEFIWYSKKGWTNSEISVEYIKDFNKHMKGKANSMHELTKFMLGAIPLMQLMYTKDLTLWHAHLGALTLDLIHMAFHKTGVWPFNPTVISEQMMAPSKETSCQGHLPIMPLSPLRAIVNFLQILANTDNMA</sequence>
<protein>
    <submittedName>
        <fullName evidence="1">Uncharacterized protein</fullName>
    </submittedName>
</protein>
<organism evidence="1 2">
    <name type="scientific">Suillus placidus</name>
    <dbReference type="NCBI Taxonomy" id="48579"/>
    <lineage>
        <taxon>Eukaryota</taxon>
        <taxon>Fungi</taxon>
        <taxon>Dikarya</taxon>
        <taxon>Basidiomycota</taxon>
        <taxon>Agaricomycotina</taxon>
        <taxon>Agaricomycetes</taxon>
        <taxon>Agaricomycetidae</taxon>
        <taxon>Boletales</taxon>
        <taxon>Suillineae</taxon>
        <taxon>Suillaceae</taxon>
        <taxon>Suillus</taxon>
    </lineage>
</organism>
<name>A0A9P7D968_9AGAM</name>
<proteinExistence type="predicted"/>
<dbReference type="EMBL" id="JABBWD010000001">
    <property type="protein sequence ID" value="KAG1783663.1"/>
    <property type="molecule type" value="Genomic_DNA"/>
</dbReference>
<reference evidence="1" key="1">
    <citation type="journal article" date="2020" name="New Phytol.">
        <title>Comparative genomics reveals dynamic genome evolution in host specialist ectomycorrhizal fungi.</title>
        <authorList>
            <person name="Lofgren L.A."/>
            <person name="Nguyen N.H."/>
            <person name="Vilgalys R."/>
            <person name="Ruytinx J."/>
            <person name="Liao H.L."/>
            <person name="Branco S."/>
            <person name="Kuo A."/>
            <person name="LaButti K."/>
            <person name="Lipzen A."/>
            <person name="Andreopoulos W."/>
            <person name="Pangilinan J."/>
            <person name="Riley R."/>
            <person name="Hundley H."/>
            <person name="Na H."/>
            <person name="Barry K."/>
            <person name="Grigoriev I.V."/>
            <person name="Stajich J.E."/>
            <person name="Kennedy P.G."/>
        </authorList>
    </citation>
    <scope>NUCLEOTIDE SEQUENCE</scope>
    <source>
        <strain evidence="1">DOB743</strain>
    </source>
</reference>
<dbReference type="AlphaFoldDB" id="A0A9P7D968"/>
<evidence type="ECO:0000313" key="2">
    <source>
        <dbReference type="Proteomes" id="UP000714275"/>
    </source>
</evidence>
<dbReference type="OrthoDB" id="3238847at2759"/>
<gene>
    <name evidence="1" type="ORF">EV702DRAFT_1040198</name>
</gene>
<accession>A0A9P7D968</accession>
<dbReference type="Proteomes" id="UP000714275">
    <property type="component" value="Unassembled WGS sequence"/>
</dbReference>
<keyword evidence="2" id="KW-1185">Reference proteome</keyword>